<evidence type="ECO:0000313" key="1">
    <source>
        <dbReference type="EMBL" id="VWO97652.1"/>
    </source>
</evidence>
<dbReference type="EMBL" id="LR726437">
    <property type="protein sequence ID" value="VWO97652.1"/>
    <property type="molecule type" value="Genomic_DNA"/>
</dbReference>
<protein>
    <submittedName>
        <fullName evidence="1">DEP domain-containing protein</fullName>
    </submittedName>
</protein>
<reference evidence="1" key="1">
    <citation type="submission" date="2019-10" db="EMBL/GenBank/DDBJ databases">
        <authorList>
            <person name="Nor Muhammad N."/>
        </authorList>
    </citation>
    <scope>NUCLEOTIDE SEQUENCE</scope>
</reference>
<gene>
    <name evidence="1" type="primary">W7MCR6</name>
</gene>
<dbReference type="AlphaFoldDB" id="A0A5K1JYU4"/>
<name>A0A5K1JYU4_9APHY</name>
<organism evidence="1">
    <name type="scientific">Ganoderma boninense</name>
    <dbReference type="NCBI Taxonomy" id="34458"/>
    <lineage>
        <taxon>Eukaryota</taxon>
        <taxon>Fungi</taxon>
        <taxon>Dikarya</taxon>
        <taxon>Basidiomycota</taxon>
        <taxon>Agaricomycotina</taxon>
        <taxon>Agaricomycetes</taxon>
        <taxon>Polyporales</taxon>
        <taxon>Polyporaceae</taxon>
        <taxon>Ganoderma</taxon>
    </lineage>
</organism>
<accession>A0A5K1JYU4</accession>
<sequence>MPRIDESDRYTDGCAEMITKWFSATGRVPRLLSVTYTIRGESHARLFAAQSRTLAPLVRDLEIVFKPDGTMQGALESVDLTLASYAALHSCTLRFALPEMCVAENTSLAWIPTIISQLSSASLGSLTISLVVDNVEDLRSLNSECAVRVLTTAYFDDLQDLDWVAMSQALSAGRLEGLRKVVFEGCGRRELLEEHIRNICPELHARGIVSLVAVAKEAAWAD</sequence>
<proteinExistence type="predicted"/>